<dbReference type="InterPro" id="IPR036397">
    <property type="entry name" value="RNaseH_sf"/>
</dbReference>
<dbReference type="Pfam" id="PF00665">
    <property type="entry name" value="rve"/>
    <property type="match status" value="1"/>
</dbReference>
<dbReference type="Pfam" id="PF13333">
    <property type="entry name" value="rve_2"/>
    <property type="match status" value="1"/>
</dbReference>
<evidence type="ECO:0000313" key="4">
    <source>
        <dbReference type="Proteomes" id="UP000226179"/>
    </source>
</evidence>
<dbReference type="Proteomes" id="UP000226179">
    <property type="component" value="Unassembled WGS sequence"/>
</dbReference>
<evidence type="ECO:0000259" key="2">
    <source>
        <dbReference type="PROSITE" id="PS50994"/>
    </source>
</evidence>
<reference evidence="3 4" key="1">
    <citation type="submission" date="2017-06" db="EMBL/GenBank/DDBJ databases">
        <title>Draft genome sequence of Fusobacterium nucleatum subsp. animalis KCOM 1280 (=ChDC F318).</title>
        <authorList>
            <person name="Kook J.-K."/>
            <person name="Park S.-N."/>
            <person name="Lim Y.K."/>
            <person name="Roh H."/>
        </authorList>
    </citation>
    <scope>NUCLEOTIDE SEQUENCE [LARGE SCALE GENOMIC DNA]</scope>
    <source>
        <strain evidence="4">KCOM 1280 ( ChDC F318)</strain>
    </source>
</reference>
<dbReference type="EMBL" id="NJGJ01000001">
    <property type="protein sequence ID" value="PGH26283.1"/>
    <property type="molecule type" value="Genomic_DNA"/>
</dbReference>
<dbReference type="SUPFAM" id="SSF53098">
    <property type="entry name" value="Ribonuclease H-like"/>
    <property type="match status" value="1"/>
</dbReference>
<dbReference type="AlphaFoldDB" id="A0A2B7YZ84"/>
<dbReference type="GO" id="GO:0003676">
    <property type="term" value="F:nucleic acid binding"/>
    <property type="evidence" value="ECO:0007669"/>
    <property type="project" value="InterPro"/>
</dbReference>
<dbReference type="InterPro" id="IPR048020">
    <property type="entry name" value="Transpos_IS3"/>
</dbReference>
<organism evidence="3 4">
    <name type="scientific">Fusobacterium animalis</name>
    <dbReference type="NCBI Taxonomy" id="76859"/>
    <lineage>
        <taxon>Bacteria</taxon>
        <taxon>Fusobacteriati</taxon>
        <taxon>Fusobacteriota</taxon>
        <taxon>Fusobacteriia</taxon>
        <taxon>Fusobacteriales</taxon>
        <taxon>Fusobacteriaceae</taxon>
        <taxon>Fusobacterium</taxon>
    </lineage>
</organism>
<dbReference type="Gene3D" id="3.30.420.10">
    <property type="entry name" value="Ribonuclease H-like superfamily/Ribonuclease H"/>
    <property type="match status" value="1"/>
</dbReference>
<dbReference type="InterPro" id="IPR025948">
    <property type="entry name" value="HTH-like_dom"/>
</dbReference>
<protein>
    <submittedName>
        <fullName evidence="3">IS3 family transposase</fullName>
    </submittedName>
</protein>
<dbReference type="GO" id="GO:0015074">
    <property type="term" value="P:DNA integration"/>
    <property type="evidence" value="ECO:0007669"/>
    <property type="project" value="InterPro"/>
</dbReference>
<gene>
    <name evidence="3" type="ORF">RN90_08360</name>
</gene>
<dbReference type="SUPFAM" id="SSF46689">
    <property type="entry name" value="Homeodomain-like"/>
    <property type="match status" value="1"/>
</dbReference>
<proteinExistence type="predicted"/>
<dbReference type="PANTHER" id="PTHR46889:SF5">
    <property type="entry name" value="INTEGRASE PROTEIN"/>
    <property type="match status" value="1"/>
</dbReference>
<feature type="domain" description="Integrase catalytic" evidence="2">
    <location>
        <begin position="270"/>
        <end position="434"/>
    </location>
</feature>
<evidence type="ECO:0000256" key="1">
    <source>
        <dbReference type="SAM" id="Coils"/>
    </source>
</evidence>
<evidence type="ECO:0000313" key="3">
    <source>
        <dbReference type="EMBL" id="PGH26283.1"/>
    </source>
</evidence>
<keyword evidence="1" id="KW-0175">Coiled coil</keyword>
<dbReference type="InterPro" id="IPR050900">
    <property type="entry name" value="Transposase_IS3/IS150/IS904"/>
</dbReference>
<feature type="coiled-coil region" evidence="1">
    <location>
        <begin position="104"/>
        <end position="131"/>
    </location>
</feature>
<dbReference type="InterPro" id="IPR001584">
    <property type="entry name" value="Integrase_cat-core"/>
</dbReference>
<name>A0A2B7YZ84_9FUSO</name>
<comment type="caution">
    <text evidence="3">The sequence shown here is derived from an EMBL/GenBank/DDBJ whole genome shotgun (WGS) entry which is preliminary data.</text>
</comment>
<accession>A0A2B7YZ84</accession>
<dbReference type="PANTHER" id="PTHR46889">
    <property type="entry name" value="TRANSPOSASE INSF FOR INSERTION SEQUENCE IS3B-RELATED"/>
    <property type="match status" value="1"/>
</dbReference>
<dbReference type="InterPro" id="IPR012337">
    <property type="entry name" value="RNaseH-like_sf"/>
</dbReference>
<dbReference type="PROSITE" id="PS50994">
    <property type="entry name" value="INTEGRASE"/>
    <property type="match status" value="1"/>
</dbReference>
<dbReference type="NCBIfam" id="NF033516">
    <property type="entry name" value="transpos_IS3"/>
    <property type="match status" value="1"/>
</dbReference>
<dbReference type="Pfam" id="PF13276">
    <property type="entry name" value="HTH_21"/>
    <property type="match status" value="1"/>
</dbReference>
<sequence length="437" mass="51643">MGETISSLAKAFNIRESNIKYLIALIKKHGYNILREDKNRVYSKDFKLQAINRILINHESINSVAIDIGLTSSGILDNWLSKFKENGYNVVEKKKGRKPKSMTKLKKNDKVLSEKEKIKKLEEENLYLKAENEYFKKIESSSSRKGAKREEKVRVIAELRAKYPFKTLLKIAGISKSVYYYYIDKKDIDEKNKDIIEKIKEIYYANKGRYGYRRVTLELKNQGLNINHKKVQRIMKKFNLQSIIRKKRKYSSYKGQIGKIADNHIKRNFEATAPNQKWFTDVTEFNLRGEKLYLSPILDAYGRYIVSYDISRSPNLEQINHMLNLAFKENESYENLIFHSDQGWQYQHSSYQKRLKEKKITQSMSRKGNSLDNGLMECFFGLLKSEMFYEQEEKYKTLEELKEAIEDYIYYYNNKRIKEKLKGLTPASYRSQSLLVS</sequence>
<dbReference type="InterPro" id="IPR009057">
    <property type="entry name" value="Homeodomain-like_sf"/>
</dbReference>